<sequence>MAENSENQSSVSDFSSAKPSQDALKQSQVPPFSYFPPLQQGDVNMLPIVYPALVPGIISTQDLEQMNHGPGIYAVPVLPLNGTVTRVPTNALIPLTYSTPTVFTWVRLLRWVLAFSITNGEASTGSTVAGDLPRRSGLVFPNLLVSLWFLSFLRRPLLRPEVSVAAGGVSRQRPIAGDFSGHRRVARVSIFAFFISEVDV</sequence>
<protein>
    <submittedName>
        <fullName evidence="2">Uncharacterized protein</fullName>
    </submittedName>
</protein>
<accession>A0A9Q1QJL3</accession>
<keyword evidence="3" id="KW-1185">Reference proteome</keyword>
<evidence type="ECO:0000313" key="2">
    <source>
        <dbReference type="EMBL" id="KAJ8444239.1"/>
    </source>
</evidence>
<dbReference type="PANTHER" id="PTHR36787">
    <property type="entry name" value="TRANSMEMBRANE PROTEIN"/>
    <property type="match status" value="1"/>
</dbReference>
<dbReference type="EMBL" id="JAKOGI010000103">
    <property type="protein sequence ID" value="KAJ8444239.1"/>
    <property type="molecule type" value="Genomic_DNA"/>
</dbReference>
<reference evidence="2" key="1">
    <citation type="submission" date="2022-04" db="EMBL/GenBank/DDBJ databases">
        <title>Carnegiea gigantea Genome sequencing and assembly v2.</title>
        <authorList>
            <person name="Copetti D."/>
            <person name="Sanderson M.J."/>
            <person name="Burquez A."/>
            <person name="Wojciechowski M.F."/>
        </authorList>
    </citation>
    <scope>NUCLEOTIDE SEQUENCE</scope>
    <source>
        <strain evidence="2">SGP5-SGP5p</strain>
        <tissue evidence="2">Aerial part</tissue>
    </source>
</reference>
<evidence type="ECO:0000256" key="1">
    <source>
        <dbReference type="SAM" id="MobiDB-lite"/>
    </source>
</evidence>
<feature type="region of interest" description="Disordered" evidence="1">
    <location>
        <begin position="1"/>
        <end position="22"/>
    </location>
</feature>
<dbReference type="Proteomes" id="UP001153076">
    <property type="component" value="Unassembled WGS sequence"/>
</dbReference>
<name>A0A9Q1QJL3_9CARY</name>
<comment type="caution">
    <text evidence="2">The sequence shown here is derived from an EMBL/GenBank/DDBJ whole genome shotgun (WGS) entry which is preliminary data.</text>
</comment>
<organism evidence="2 3">
    <name type="scientific">Carnegiea gigantea</name>
    <dbReference type="NCBI Taxonomy" id="171969"/>
    <lineage>
        <taxon>Eukaryota</taxon>
        <taxon>Viridiplantae</taxon>
        <taxon>Streptophyta</taxon>
        <taxon>Embryophyta</taxon>
        <taxon>Tracheophyta</taxon>
        <taxon>Spermatophyta</taxon>
        <taxon>Magnoliopsida</taxon>
        <taxon>eudicotyledons</taxon>
        <taxon>Gunneridae</taxon>
        <taxon>Pentapetalae</taxon>
        <taxon>Caryophyllales</taxon>
        <taxon>Cactineae</taxon>
        <taxon>Cactaceae</taxon>
        <taxon>Cactoideae</taxon>
        <taxon>Echinocereeae</taxon>
        <taxon>Carnegiea</taxon>
    </lineage>
</organism>
<dbReference type="OrthoDB" id="21589at2759"/>
<proteinExistence type="predicted"/>
<gene>
    <name evidence="2" type="ORF">Cgig2_028120</name>
</gene>
<dbReference type="AlphaFoldDB" id="A0A9Q1QJL3"/>
<evidence type="ECO:0000313" key="3">
    <source>
        <dbReference type="Proteomes" id="UP001153076"/>
    </source>
</evidence>